<dbReference type="STRING" id="362413.RC62_467"/>
<evidence type="ECO:0000313" key="2">
    <source>
        <dbReference type="Proteomes" id="UP000050443"/>
    </source>
</evidence>
<name>A0A0N8VMX9_9FLAO</name>
<dbReference type="Proteomes" id="UP000050443">
    <property type="component" value="Unassembled WGS sequence"/>
</dbReference>
<organism evidence="1 2">
    <name type="scientific">Flavobacterium aquidurense</name>
    <dbReference type="NCBI Taxonomy" id="362413"/>
    <lineage>
        <taxon>Bacteria</taxon>
        <taxon>Pseudomonadati</taxon>
        <taxon>Bacteroidota</taxon>
        <taxon>Flavobacteriia</taxon>
        <taxon>Flavobacteriales</taxon>
        <taxon>Flavobacteriaceae</taxon>
        <taxon>Flavobacterium</taxon>
    </lineage>
</organism>
<comment type="caution">
    <text evidence="1">The sequence shown here is derived from an EMBL/GenBank/DDBJ whole genome shotgun (WGS) entry which is preliminary data.</text>
</comment>
<evidence type="ECO:0000313" key="1">
    <source>
        <dbReference type="EMBL" id="KQB40572.1"/>
    </source>
</evidence>
<dbReference type="PATRIC" id="fig|362413.3.peg.446"/>
<gene>
    <name evidence="1" type="ORF">RC62_467</name>
</gene>
<protein>
    <submittedName>
        <fullName evidence="1">Uncharacterized protein</fullName>
    </submittedName>
</protein>
<reference evidence="1 2" key="1">
    <citation type="submission" date="2014-09" db="EMBL/GenBank/DDBJ databases">
        <title>Genome sequence of Flavobacterium aquidurense RC62.</title>
        <authorList>
            <person name="Kim J.F."/>
            <person name="Kwak M.-J."/>
        </authorList>
    </citation>
    <scope>NUCLEOTIDE SEQUENCE [LARGE SCALE GENOMIC DNA]</scope>
    <source>
        <strain evidence="1 2">RC62</strain>
    </source>
</reference>
<accession>A0A0N8VMX9</accession>
<sequence length="39" mass="4839">MYSKNKLFIIHDLTKYLYFLHFLNSKLKIGYFVGYPQFF</sequence>
<proteinExistence type="predicted"/>
<dbReference type="EMBL" id="JRLF01000010">
    <property type="protein sequence ID" value="KQB40572.1"/>
    <property type="molecule type" value="Genomic_DNA"/>
</dbReference>
<dbReference type="AlphaFoldDB" id="A0A0N8VMX9"/>